<reference evidence="1" key="1">
    <citation type="journal article" date="2019" name="bioRxiv">
        <title>The Genome of the Zebra Mussel, Dreissena polymorpha: A Resource for Invasive Species Research.</title>
        <authorList>
            <person name="McCartney M.A."/>
            <person name="Auch B."/>
            <person name="Kono T."/>
            <person name="Mallez S."/>
            <person name="Zhang Y."/>
            <person name="Obille A."/>
            <person name="Becker A."/>
            <person name="Abrahante J.E."/>
            <person name="Garbe J."/>
            <person name="Badalamenti J.P."/>
            <person name="Herman A."/>
            <person name="Mangelson H."/>
            <person name="Liachko I."/>
            <person name="Sullivan S."/>
            <person name="Sone E.D."/>
            <person name="Koren S."/>
            <person name="Silverstein K.A.T."/>
            <person name="Beckman K.B."/>
            <person name="Gohl D.M."/>
        </authorList>
    </citation>
    <scope>NUCLEOTIDE SEQUENCE</scope>
    <source>
        <strain evidence="1">Duluth1</strain>
        <tissue evidence="1">Whole animal</tissue>
    </source>
</reference>
<dbReference type="EMBL" id="JAIWYP010000009">
    <property type="protein sequence ID" value="KAH3769126.1"/>
    <property type="molecule type" value="Genomic_DNA"/>
</dbReference>
<comment type="caution">
    <text evidence="1">The sequence shown here is derived from an EMBL/GenBank/DDBJ whole genome shotgun (WGS) entry which is preliminary data.</text>
</comment>
<gene>
    <name evidence="1" type="ORF">DPMN_170374</name>
</gene>
<reference evidence="1" key="2">
    <citation type="submission" date="2020-11" db="EMBL/GenBank/DDBJ databases">
        <authorList>
            <person name="McCartney M.A."/>
            <person name="Auch B."/>
            <person name="Kono T."/>
            <person name="Mallez S."/>
            <person name="Becker A."/>
            <person name="Gohl D.M."/>
            <person name="Silverstein K.A.T."/>
            <person name="Koren S."/>
            <person name="Bechman K.B."/>
            <person name="Herman A."/>
            <person name="Abrahante J.E."/>
            <person name="Garbe J."/>
        </authorList>
    </citation>
    <scope>NUCLEOTIDE SEQUENCE</scope>
    <source>
        <strain evidence="1">Duluth1</strain>
        <tissue evidence="1">Whole animal</tissue>
    </source>
</reference>
<dbReference type="AlphaFoldDB" id="A0A9D4DWW9"/>
<organism evidence="1 2">
    <name type="scientific">Dreissena polymorpha</name>
    <name type="common">Zebra mussel</name>
    <name type="synonym">Mytilus polymorpha</name>
    <dbReference type="NCBI Taxonomy" id="45954"/>
    <lineage>
        <taxon>Eukaryota</taxon>
        <taxon>Metazoa</taxon>
        <taxon>Spiralia</taxon>
        <taxon>Lophotrochozoa</taxon>
        <taxon>Mollusca</taxon>
        <taxon>Bivalvia</taxon>
        <taxon>Autobranchia</taxon>
        <taxon>Heteroconchia</taxon>
        <taxon>Euheterodonta</taxon>
        <taxon>Imparidentia</taxon>
        <taxon>Neoheterodontei</taxon>
        <taxon>Myida</taxon>
        <taxon>Dreissenoidea</taxon>
        <taxon>Dreissenidae</taxon>
        <taxon>Dreissena</taxon>
    </lineage>
</organism>
<accession>A0A9D4DWW9</accession>
<name>A0A9D4DWW9_DREPO</name>
<evidence type="ECO:0000313" key="1">
    <source>
        <dbReference type="EMBL" id="KAH3769126.1"/>
    </source>
</evidence>
<sequence>MKETSGALRARSPLLFRARSALIQVSQEDDSSDSEPEQVIHGCDELSSLHKFMQGCGCKKHCEKNFSLGQIQEHVLLCGNFVKKKRNIPL</sequence>
<dbReference type="Proteomes" id="UP000828390">
    <property type="component" value="Unassembled WGS sequence"/>
</dbReference>
<evidence type="ECO:0000313" key="2">
    <source>
        <dbReference type="Proteomes" id="UP000828390"/>
    </source>
</evidence>
<proteinExistence type="predicted"/>
<keyword evidence="2" id="KW-1185">Reference proteome</keyword>
<protein>
    <submittedName>
        <fullName evidence="1">Uncharacterized protein</fullName>
    </submittedName>
</protein>